<evidence type="ECO:0000256" key="6">
    <source>
        <dbReference type="ARBA" id="ARBA00023065"/>
    </source>
</evidence>
<evidence type="ECO:0000256" key="1">
    <source>
        <dbReference type="ARBA" id="ARBA00004651"/>
    </source>
</evidence>
<dbReference type="Pfam" id="PF25539">
    <property type="entry name" value="Bestrophin_2"/>
    <property type="match status" value="1"/>
</dbReference>
<dbReference type="GO" id="GO:0005254">
    <property type="term" value="F:chloride channel activity"/>
    <property type="evidence" value="ECO:0007669"/>
    <property type="project" value="InterPro"/>
</dbReference>
<keyword evidence="2" id="KW-0813">Transport</keyword>
<dbReference type="eggNOG" id="ENOG502RXRZ">
    <property type="taxonomic scope" value="Eukaryota"/>
</dbReference>
<organism evidence="10 11">
    <name type="scientific">Ectocarpus siliculosus</name>
    <name type="common">Brown alga</name>
    <name type="synonym">Conferva siliculosa</name>
    <dbReference type="NCBI Taxonomy" id="2880"/>
    <lineage>
        <taxon>Eukaryota</taxon>
        <taxon>Sar</taxon>
        <taxon>Stramenopiles</taxon>
        <taxon>Ochrophyta</taxon>
        <taxon>PX clade</taxon>
        <taxon>Phaeophyceae</taxon>
        <taxon>Ectocarpales</taxon>
        <taxon>Ectocarpaceae</taxon>
        <taxon>Ectocarpus</taxon>
    </lineage>
</organism>
<accession>D8LEB5</accession>
<evidence type="ECO:0000256" key="4">
    <source>
        <dbReference type="ARBA" id="ARBA00022692"/>
    </source>
</evidence>
<keyword evidence="11" id="KW-1185">Reference proteome</keyword>
<dbReference type="Proteomes" id="UP000002630">
    <property type="component" value="Unassembled WGS sequence"/>
</dbReference>
<evidence type="ECO:0008006" key="12">
    <source>
        <dbReference type="Google" id="ProtNLM"/>
    </source>
</evidence>
<evidence type="ECO:0000256" key="8">
    <source>
        <dbReference type="SAM" id="MobiDB-lite"/>
    </source>
</evidence>
<evidence type="ECO:0000313" key="11">
    <source>
        <dbReference type="Proteomes" id="UP000002630"/>
    </source>
</evidence>
<dbReference type="InterPro" id="IPR044669">
    <property type="entry name" value="YneE/VCCN1/2-like"/>
</dbReference>
<gene>
    <name evidence="10" type="ORF">Esi_0013_0129</name>
</gene>
<feature type="compositionally biased region" description="Polar residues" evidence="8">
    <location>
        <begin position="425"/>
        <end position="456"/>
    </location>
</feature>
<dbReference type="OrthoDB" id="1368at2759"/>
<dbReference type="PANTHER" id="PTHR33281">
    <property type="entry name" value="UPF0187 PROTEIN YNEE"/>
    <property type="match status" value="1"/>
</dbReference>
<keyword evidence="5 9" id="KW-1133">Transmembrane helix</keyword>
<feature type="compositionally biased region" description="Polar residues" evidence="8">
    <location>
        <begin position="531"/>
        <end position="547"/>
    </location>
</feature>
<reference evidence="10 11" key="1">
    <citation type="journal article" date="2010" name="Nature">
        <title>The Ectocarpus genome and the independent evolution of multicellularity in brown algae.</title>
        <authorList>
            <person name="Cock J.M."/>
            <person name="Sterck L."/>
            <person name="Rouze P."/>
            <person name="Scornet D."/>
            <person name="Allen A.E."/>
            <person name="Amoutzias G."/>
            <person name="Anthouard V."/>
            <person name="Artiguenave F."/>
            <person name="Aury J.M."/>
            <person name="Badger J.H."/>
            <person name="Beszteri B."/>
            <person name="Billiau K."/>
            <person name="Bonnet E."/>
            <person name="Bothwell J.H."/>
            <person name="Bowler C."/>
            <person name="Boyen C."/>
            <person name="Brownlee C."/>
            <person name="Carrano C.J."/>
            <person name="Charrier B."/>
            <person name="Cho G.Y."/>
            <person name="Coelho S.M."/>
            <person name="Collen J."/>
            <person name="Corre E."/>
            <person name="Da Silva C."/>
            <person name="Delage L."/>
            <person name="Delaroque N."/>
            <person name="Dittami S.M."/>
            <person name="Doulbeau S."/>
            <person name="Elias M."/>
            <person name="Farnham G."/>
            <person name="Gachon C.M."/>
            <person name="Gschloessl B."/>
            <person name="Heesch S."/>
            <person name="Jabbari K."/>
            <person name="Jubin C."/>
            <person name="Kawai H."/>
            <person name="Kimura K."/>
            <person name="Kloareg B."/>
            <person name="Kupper F.C."/>
            <person name="Lang D."/>
            <person name="Le Bail A."/>
            <person name="Leblanc C."/>
            <person name="Lerouge P."/>
            <person name="Lohr M."/>
            <person name="Lopez P.J."/>
            <person name="Martens C."/>
            <person name="Maumus F."/>
            <person name="Michel G."/>
            <person name="Miranda-Saavedra D."/>
            <person name="Morales J."/>
            <person name="Moreau H."/>
            <person name="Motomura T."/>
            <person name="Nagasato C."/>
            <person name="Napoli C.A."/>
            <person name="Nelson D.R."/>
            <person name="Nyvall-Collen P."/>
            <person name="Peters A.F."/>
            <person name="Pommier C."/>
            <person name="Potin P."/>
            <person name="Poulain J."/>
            <person name="Quesneville H."/>
            <person name="Read B."/>
            <person name="Rensing S.A."/>
            <person name="Ritter A."/>
            <person name="Rousvoal S."/>
            <person name="Samanta M."/>
            <person name="Samson G."/>
            <person name="Schroeder D.C."/>
            <person name="Segurens B."/>
            <person name="Strittmatter M."/>
            <person name="Tonon T."/>
            <person name="Tregear J.W."/>
            <person name="Valentin K."/>
            <person name="von Dassow P."/>
            <person name="Yamagishi T."/>
            <person name="Van de Peer Y."/>
            <person name="Wincker P."/>
        </authorList>
    </citation>
    <scope>NUCLEOTIDE SEQUENCE [LARGE SCALE GENOMIC DNA]</scope>
    <source>
        <strain evidence="11">Ec32 / CCAP1310/4</strain>
    </source>
</reference>
<keyword evidence="6" id="KW-0406">Ion transport</keyword>
<dbReference type="EMBL" id="FN649760">
    <property type="protein sequence ID" value="CBN74200.1"/>
    <property type="molecule type" value="Genomic_DNA"/>
</dbReference>
<feature type="region of interest" description="Disordered" evidence="8">
    <location>
        <begin position="375"/>
        <end position="579"/>
    </location>
</feature>
<keyword evidence="4 9" id="KW-0812">Transmembrane</keyword>
<feature type="compositionally biased region" description="Polar residues" evidence="8">
    <location>
        <begin position="475"/>
        <end position="484"/>
    </location>
</feature>
<feature type="transmembrane region" description="Helical" evidence="9">
    <location>
        <begin position="225"/>
        <end position="244"/>
    </location>
</feature>
<feature type="compositionally biased region" description="Polar residues" evidence="8">
    <location>
        <begin position="492"/>
        <end position="501"/>
    </location>
</feature>
<evidence type="ECO:0000313" key="10">
    <source>
        <dbReference type="EMBL" id="CBN74200.1"/>
    </source>
</evidence>
<evidence type="ECO:0000256" key="9">
    <source>
        <dbReference type="SAM" id="Phobius"/>
    </source>
</evidence>
<dbReference type="STRING" id="2880.D8LEB5"/>
<name>D8LEB5_ECTSI</name>
<evidence type="ECO:0000256" key="2">
    <source>
        <dbReference type="ARBA" id="ARBA00022448"/>
    </source>
</evidence>
<feature type="compositionally biased region" description="Gly residues" evidence="8">
    <location>
        <begin position="347"/>
        <end position="360"/>
    </location>
</feature>
<proteinExistence type="predicted"/>
<keyword evidence="7 9" id="KW-0472">Membrane</keyword>
<evidence type="ECO:0000256" key="7">
    <source>
        <dbReference type="ARBA" id="ARBA00023136"/>
    </source>
</evidence>
<dbReference type="AlphaFoldDB" id="D8LEB5"/>
<evidence type="ECO:0000256" key="3">
    <source>
        <dbReference type="ARBA" id="ARBA00022475"/>
    </source>
</evidence>
<sequence length="648" mass="69260">MSGGQGSFRVESASHARQLHDFFAVFWRSTPHPFAQMTMLLLSSALVATLNDERVLDAGLHLSSNTGRSLQTILSFLIVFRTNQSYNRWWEGRILWGKMHWSCVELTQQAAVWIDDTQLARRIMNISVTFAYVVKQILRREQLFADEMEGVIDAAEVELINNLPPLVMPYYCTEVMRQCIKKGLADSPQAFGTQAVARGIDVPVSQLSVQFADMERVRNTPQPDCFRVMLHMFTLLYLLVLPVISYDTLGYFVVLEMLVTAYLMLGLQIAADHLEDPFGRDESDLQLDRFVAEIAAQCRAAFYLGSKNGADLTLDGGGATNSKPRRPPGDGSEPDPGAAVEKMGDGAVAGGGGGGGGSDGGAKFISTTLGWDTTPVLSSEKDSTSALGVSPTVSRGGASFEKKGEVSFDRGGSLTPRMPRPPTTAASGHQISVTGAASTSLPQPSGPTPTSASVSQDEALGHAVDAAASRGGGQSPPSRQSQTPVAGMVPERQSSFYQSVGKNAAQFAIVSESCHEPEDDGPIETVERPWHNSTRAASTCRDTSTPVGQVADSNRDPSPGSSGRWPSPQSEGGGDVGVSVSSAVAGLMARNLSIKNQQLKEGPLPVRRGKPRPGRGKPPMVDMEEGAASGDKMAPSEAVSEFPEPRWF</sequence>
<evidence type="ECO:0000256" key="5">
    <source>
        <dbReference type="ARBA" id="ARBA00022989"/>
    </source>
</evidence>
<feature type="compositionally biased region" description="Low complexity" evidence="8">
    <location>
        <begin position="557"/>
        <end position="570"/>
    </location>
</feature>
<dbReference type="InParanoid" id="D8LEB5"/>
<feature type="region of interest" description="Disordered" evidence="8">
    <location>
        <begin position="314"/>
        <end position="361"/>
    </location>
</feature>
<dbReference type="GO" id="GO:0005886">
    <property type="term" value="C:plasma membrane"/>
    <property type="evidence" value="ECO:0007669"/>
    <property type="project" value="UniProtKB-SubCell"/>
</dbReference>
<comment type="subcellular location">
    <subcellularLocation>
        <location evidence="1">Cell membrane</location>
        <topology evidence="1">Multi-pass membrane protein</topology>
    </subcellularLocation>
</comment>
<dbReference type="PANTHER" id="PTHR33281:SF19">
    <property type="entry name" value="VOLTAGE-DEPENDENT ANION CHANNEL-FORMING PROTEIN YNEE"/>
    <property type="match status" value="1"/>
</dbReference>
<feature type="compositionally biased region" description="Polar residues" evidence="8">
    <location>
        <begin position="384"/>
        <end position="393"/>
    </location>
</feature>
<protein>
    <recommendedName>
        <fullName evidence="12">Bestrophin homolog</fullName>
    </recommendedName>
</protein>
<feature type="region of interest" description="Disordered" evidence="8">
    <location>
        <begin position="594"/>
        <end position="648"/>
    </location>
</feature>
<keyword evidence="3" id="KW-1003">Cell membrane</keyword>